<dbReference type="Proteomes" id="UP001148737">
    <property type="component" value="Unassembled WGS sequence"/>
</dbReference>
<organism evidence="1 2">
    <name type="scientific">Lecanicillium saksenae</name>
    <dbReference type="NCBI Taxonomy" id="468837"/>
    <lineage>
        <taxon>Eukaryota</taxon>
        <taxon>Fungi</taxon>
        <taxon>Dikarya</taxon>
        <taxon>Ascomycota</taxon>
        <taxon>Pezizomycotina</taxon>
        <taxon>Sordariomycetes</taxon>
        <taxon>Hypocreomycetidae</taxon>
        <taxon>Hypocreales</taxon>
        <taxon>Cordycipitaceae</taxon>
        <taxon>Lecanicillium</taxon>
    </lineage>
</organism>
<gene>
    <name evidence="1" type="ORF">NLG97_g8034</name>
</gene>
<sequence length="353" mass="38832">MPDCYFIEHTSYGCGDEATFHIRWNGMRMMVHLDQNPVPDAAESIFIKRYTDACLGGDEDIVDQIQDQILDAIVEAGEVAFDTLSPATQTRADLHSAIFPLQYSFRLVTVGGKLELRSEGTYLLKPYARPRLGFESALITSSLQSPEAQLDPPFELDVANSHATKHGTTAIQMVQNLIGPGYISHVSVNDVHMCAKVARYFDVASTQRELDCLARITAHAAQSSSRVNIPKLLGLIEIPNSGKVIGVLEELIPAHKGQGPSTLAKVEDMCAIARPRREAWAKQVQQTVGWLHGIGVVWGDGKADNVLIHPETDEAWLIDFGGGWTDGWVDQELAGTVEGDKQAVRRMLEFLQV</sequence>
<dbReference type="EMBL" id="JANAKD010001333">
    <property type="protein sequence ID" value="KAJ3480607.1"/>
    <property type="molecule type" value="Genomic_DNA"/>
</dbReference>
<accession>A0ACC1QK62</accession>
<comment type="caution">
    <text evidence="1">The sequence shown here is derived from an EMBL/GenBank/DDBJ whole genome shotgun (WGS) entry which is preliminary data.</text>
</comment>
<evidence type="ECO:0000313" key="2">
    <source>
        <dbReference type="Proteomes" id="UP001148737"/>
    </source>
</evidence>
<reference evidence="1" key="1">
    <citation type="submission" date="2022-07" db="EMBL/GenBank/DDBJ databases">
        <title>Genome Sequence of Lecanicillium saksenae.</title>
        <authorList>
            <person name="Buettner E."/>
        </authorList>
    </citation>
    <scope>NUCLEOTIDE SEQUENCE</scope>
    <source>
        <strain evidence="1">VT-O1</strain>
    </source>
</reference>
<keyword evidence="2" id="KW-1185">Reference proteome</keyword>
<evidence type="ECO:0000313" key="1">
    <source>
        <dbReference type="EMBL" id="KAJ3480607.1"/>
    </source>
</evidence>
<protein>
    <submittedName>
        <fullName evidence="1">Uncharacterized protein</fullName>
    </submittedName>
</protein>
<name>A0ACC1QK62_9HYPO</name>
<proteinExistence type="predicted"/>